<dbReference type="AlphaFoldDB" id="A0A918HRP3"/>
<gene>
    <name evidence="1" type="ORF">GCM10010274_00470</name>
</gene>
<accession>A0A918HRP3</accession>
<name>A0A918HRP3_9ACTN</name>
<evidence type="ECO:0000313" key="2">
    <source>
        <dbReference type="Proteomes" id="UP000636661"/>
    </source>
</evidence>
<dbReference type="EMBL" id="BMTP01000001">
    <property type="protein sequence ID" value="GGU18146.1"/>
    <property type="molecule type" value="Genomic_DNA"/>
</dbReference>
<keyword evidence="2" id="KW-1185">Reference proteome</keyword>
<protein>
    <submittedName>
        <fullName evidence="1">Uncharacterized protein</fullName>
    </submittedName>
</protein>
<comment type="caution">
    <text evidence="1">The sequence shown here is derived from an EMBL/GenBank/DDBJ whole genome shotgun (WGS) entry which is preliminary data.</text>
</comment>
<proteinExistence type="predicted"/>
<organism evidence="1 2">
    <name type="scientific">Streptomyces lavendofoliae</name>
    <dbReference type="NCBI Taxonomy" id="67314"/>
    <lineage>
        <taxon>Bacteria</taxon>
        <taxon>Bacillati</taxon>
        <taxon>Actinomycetota</taxon>
        <taxon>Actinomycetes</taxon>
        <taxon>Kitasatosporales</taxon>
        <taxon>Streptomycetaceae</taxon>
        <taxon>Streptomyces</taxon>
    </lineage>
</organism>
<reference evidence="1" key="2">
    <citation type="submission" date="2020-09" db="EMBL/GenBank/DDBJ databases">
        <authorList>
            <person name="Sun Q."/>
            <person name="Ohkuma M."/>
        </authorList>
    </citation>
    <scope>NUCLEOTIDE SEQUENCE</scope>
    <source>
        <strain evidence="1">JCM 4391</strain>
    </source>
</reference>
<dbReference type="Proteomes" id="UP000636661">
    <property type="component" value="Unassembled WGS sequence"/>
</dbReference>
<sequence length="59" mass="6291">MPHAKPTPYRSSRCQIGTHHECAHSSPVTAPVDIPVIYEACACPCHTPATTPPRPEATA</sequence>
<reference evidence="1" key="1">
    <citation type="journal article" date="2014" name="Int. J. Syst. Evol. Microbiol.">
        <title>Complete genome sequence of Corynebacterium casei LMG S-19264T (=DSM 44701T), isolated from a smear-ripened cheese.</title>
        <authorList>
            <consortium name="US DOE Joint Genome Institute (JGI-PGF)"/>
            <person name="Walter F."/>
            <person name="Albersmeier A."/>
            <person name="Kalinowski J."/>
            <person name="Ruckert C."/>
        </authorList>
    </citation>
    <scope>NUCLEOTIDE SEQUENCE</scope>
    <source>
        <strain evidence="1">JCM 4391</strain>
    </source>
</reference>
<evidence type="ECO:0000313" key="1">
    <source>
        <dbReference type="EMBL" id="GGU18146.1"/>
    </source>
</evidence>